<organism evidence="1 2">
    <name type="scientific">Deinandra increscens subsp. villosa</name>
    <dbReference type="NCBI Taxonomy" id="3103831"/>
    <lineage>
        <taxon>Eukaryota</taxon>
        <taxon>Viridiplantae</taxon>
        <taxon>Streptophyta</taxon>
        <taxon>Embryophyta</taxon>
        <taxon>Tracheophyta</taxon>
        <taxon>Spermatophyta</taxon>
        <taxon>Magnoliopsida</taxon>
        <taxon>eudicotyledons</taxon>
        <taxon>Gunneridae</taxon>
        <taxon>Pentapetalae</taxon>
        <taxon>asterids</taxon>
        <taxon>campanulids</taxon>
        <taxon>Asterales</taxon>
        <taxon>Asteraceae</taxon>
        <taxon>Asteroideae</taxon>
        <taxon>Heliantheae alliance</taxon>
        <taxon>Madieae</taxon>
        <taxon>Madiinae</taxon>
        <taxon>Deinandra</taxon>
    </lineage>
</organism>
<evidence type="ECO:0000313" key="1">
    <source>
        <dbReference type="EMBL" id="KAK9078211.1"/>
    </source>
</evidence>
<accession>A0AAP0HAW3</accession>
<reference evidence="1 2" key="1">
    <citation type="submission" date="2024-04" db="EMBL/GenBank/DDBJ databases">
        <title>The reference genome of an endangered Asteraceae, Deinandra increscens subsp. villosa, native to the Central Coast of California.</title>
        <authorList>
            <person name="Guilliams M."/>
            <person name="Hasenstab-Lehman K."/>
            <person name="Meyer R."/>
            <person name="Mcevoy S."/>
        </authorList>
    </citation>
    <scope>NUCLEOTIDE SEQUENCE [LARGE SCALE GENOMIC DNA]</scope>
    <source>
        <tissue evidence="1">Leaf</tissue>
    </source>
</reference>
<keyword evidence="2" id="KW-1185">Reference proteome</keyword>
<evidence type="ECO:0000313" key="2">
    <source>
        <dbReference type="Proteomes" id="UP001408789"/>
    </source>
</evidence>
<sequence length="118" mass="13855">MGLWAWIKRIVSDKRKKDDKPKKLKGKKQINSMQGATKIQALMEADALAKQSSTALDRIHFWSKIQVELRTRRLQMVKESRLKQKKFQNQLKMESKFHELEAEWCSGPESMNVIVSRI</sequence>
<dbReference type="AlphaFoldDB" id="A0AAP0HAW3"/>
<gene>
    <name evidence="1" type="ORF">SSX86_002268</name>
</gene>
<protein>
    <submittedName>
        <fullName evidence="1">Uncharacterized protein</fullName>
    </submittedName>
</protein>
<proteinExistence type="predicted"/>
<name>A0AAP0HAW3_9ASTR</name>
<comment type="caution">
    <text evidence="1">The sequence shown here is derived from an EMBL/GenBank/DDBJ whole genome shotgun (WGS) entry which is preliminary data.</text>
</comment>
<dbReference type="Proteomes" id="UP001408789">
    <property type="component" value="Unassembled WGS sequence"/>
</dbReference>
<dbReference type="EMBL" id="JBCNJP010000006">
    <property type="protein sequence ID" value="KAK9078211.1"/>
    <property type="molecule type" value="Genomic_DNA"/>
</dbReference>